<organism evidence="1">
    <name type="scientific">uncultured Microgenomates bacterium Rifle_16ft_4_minimus_37633</name>
    <dbReference type="NCBI Taxonomy" id="1665114"/>
    <lineage>
        <taxon>Bacteria</taxon>
        <taxon>Candidatus Microgenomatota</taxon>
        <taxon>environmental samples</taxon>
    </lineage>
</organism>
<sequence length="174" mass="21217">MVKKNIRIGFDLDGVIIGKPPFIPNYIMEKLVRNPTGKKLGYRYPKYSIERKIRILSHYPLFRPPIRNNINLIKELYKSNAYTLYVVSSRYSFLKSRTRQWFGYYKLRRFFKEIYINDFDEQPHLFKERMIKRLGLHVFIDDDLLLLKYLRTRSKDIDLIYVKDHEKYVRGILK</sequence>
<accession>A0A0H4T6A2</accession>
<proteinExistence type="predicted"/>
<dbReference type="SUPFAM" id="SSF56784">
    <property type="entry name" value="HAD-like"/>
    <property type="match status" value="1"/>
</dbReference>
<name>A0A0H4T6A2_9BACT</name>
<dbReference type="AlphaFoldDB" id="A0A0H4T6A2"/>
<reference evidence="1" key="1">
    <citation type="journal article" date="2015" name="ISME J.">
        <title>Aquifer environment selects for microbial species cohorts in sediment and groundwater.</title>
        <authorList>
            <person name="Hug L.A."/>
            <person name="Thomas B.C."/>
            <person name="Brown C.T."/>
            <person name="Frischkorn K.R."/>
            <person name="Williams K.H."/>
            <person name="Tringe S.G."/>
            <person name="Banfield J.F."/>
        </authorList>
    </citation>
    <scope>NUCLEOTIDE SEQUENCE</scope>
</reference>
<protein>
    <submittedName>
        <fullName evidence="1">Uncharacterized protein</fullName>
    </submittedName>
</protein>
<dbReference type="EMBL" id="KT006999">
    <property type="protein sequence ID" value="AKQ02270.1"/>
    <property type="molecule type" value="Genomic_DNA"/>
</dbReference>
<evidence type="ECO:0000313" key="1">
    <source>
        <dbReference type="EMBL" id="AKQ02270.1"/>
    </source>
</evidence>
<dbReference type="InterPro" id="IPR036412">
    <property type="entry name" value="HAD-like_sf"/>
</dbReference>